<dbReference type="InterPro" id="IPR000182">
    <property type="entry name" value="GNAT_dom"/>
</dbReference>
<feature type="domain" description="N-acetyltransferase" evidence="1">
    <location>
        <begin position="11"/>
        <end position="163"/>
    </location>
</feature>
<accession>A0ABT8MD98</accession>
<dbReference type="RefSeq" id="WP_301665105.1">
    <property type="nucleotide sequence ID" value="NZ_VCYH01000011.1"/>
</dbReference>
<sequence>MDLVPATVELLTCDRFDRQSLGITLNARIPTSWPPDEVTPEVLEEFIERLSEAIPRVETYYWVAREGETIPRKLVGNGGYLVHDDGTLEIGYSVAREHQGCGYATEAVRGLVARMLREYPGRRIIAHTYPHRAASIRVLEKNGFLLAGDGAEEGTKVYECALRSGRQP</sequence>
<reference evidence="2" key="1">
    <citation type="submission" date="2019-05" db="EMBL/GenBank/DDBJ databases">
        <title>Methanoculleus sp. FWC-SCC1, a methanogenic archaeon isolated from deep marine cold seep.</title>
        <authorList>
            <person name="Chen Y.-W."/>
            <person name="Chen S.-C."/>
            <person name="Teng N.-H."/>
            <person name="Lai M.-C."/>
        </authorList>
    </citation>
    <scope>NUCLEOTIDE SEQUENCE</scope>
    <source>
        <strain evidence="2">FWC-SCC1</strain>
    </source>
</reference>
<organism evidence="2 3">
    <name type="scientific">Methanoculleus frigidifontis</name>
    <dbReference type="NCBI Taxonomy" id="2584085"/>
    <lineage>
        <taxon>Archaea</taxon>
        <taxon>Methanobacteriati</taxon>
        <taxon>Methanobacteriota</taxon>
        <taxon>Stenosarchaea group</taxon>
        <taxon>Methanomicrobia</taxon>
        <taxon>Methanomicrobiales</taxon>
        <taxon>Methanomicrobiaceae</taxon>
        <taxon>Methanoculleus</taxon>
    </lineage>
</organism>
<evidence type="ECO:0000313" key="3">
    <source>
        <dbReference type="Proteomes" id="UP001168338"/>
    </source>
</evidence>
<protein>
    <submittedName>
        <fullName evidence="2">GNAT family N-acetyltransferase</fullName>
    </submittedName>
</protein>
<keyword evidence="3" id="KW-1185">Reference proteome</keyword>
<gene>
    <name evidence="2" type="ORF">FGU65_13615</name>
</gene>
<dbReference type="Pfam" id="PF13302">
    <property type="entry name" value="Acetyltransf_3"/>
    <property type="match status" value="1"/>
</dbReference>
<evidence type="ECO:0000259" key="1">
    <source>
        <dbReference type="PROSITE" id="PS51186"/>
    </source>
</evidence>
<name>A0ABT8MD98_9EURY</name>
<dbReference type="SUPFAM" id="SSF55729">
    <property type="entry name" value="Acyl-CoA N-acyltransferases (Nat)"/>
    <property type="match status" value="1"/>
</dbReference>
<dbReference type="InterPro" id="IPR051531">
    <property type="entry name" value="N-acetyltransferase"/>
</dbReference>
<dbReference type="InterPro" id="IPR016181">
    <property type="entry name" value="Acyl_CoA_acyltransferase"/>
</dbReference>
<dbReference type="PROSITE" id="PS51186">
    <property type="entry name" value="GNAT"/>
    <property type="match status" value="1"/>
</dbReference>
<dbReference type="Proteomes" id="UP001168338">
    <property type="component" value="Unassembled WGS sequence"/>
</dbReference>
<proteinExistence type="predicted"/>
<dbReference type="Gene3D" id="3.40.630.30">
    <property type="match status" value="1"/>
</dbReference>
<dbReference type="PANTHER" id="PTHR43792:SF13">
    <property type="entry name" value="ACETYLTRANSFERASE"/>
    <property type="match status" value="1"/>
</dbReference>
<dbReference type="EMBL" id="VCYH01000011">
    <property type="protein sequence ID" value="MDN7025907.1"/>
    <property type="molecule type" value="Genomic_DNA"/>
</dbReference>
<dbReference type="PANTHER" id="PTHR43792">
    <property type="entry name" value="GNAT FAMILY, PUTATIVE (AFU_ORTHOLOGUE AFUA_3G00765)-RELATED-RELATED"/>
    <property type="match status" value="1"/>
</dbReference>
<evidence type="ECO:0000313" key="2">
    <source>
        <dbReference type="EMBL" id="MDN7025907.1"/>
    </source>
</evidence>
<comment type="caution">
    <text evidence="2">The sequence shown here is derived from an EMBL/GenBank/DDBJ whole genome shotgun (WGS) entry which is preliminary data.</text>
</comment>